<dbReference type="Proteomes" id="UP000270230">
    <property type="component" value="Unassembled WGS sequence"/>
</dbReference>
<dbReference type="InterPro" id="IPR029058">
    <property type="entry name" value="AB_hydrolase_fold"/>
</dbReference>
<comment type="similarity">
    <text evidence="1">Belongs to the putative lipase ROG1 family.</text>
</comment>
<feature type="region of interest" description="Disordered" evidence="3">
    <location>
        <begin position="612"/>
        <end position="631"/>
    </location>
</feature>
<feature type="region of interest" description="Disordered" evidence="3">
    <location>
        <begin position="484"/>
        <end position="509"/>
    </location>
</feature>
<feature type="region of interest" description="Disordered" evidence="3">
    <location>
        <begin position="220"/>
        <end position="248"/>
    </location>
</feature>
<dbReference type="SUPFAM" id="SSF53474">
    <property type="entry name" value="alpha/beta-Hydrolases"/>
    <property type="match status" value="1"/>
</dbReference>
<dbReference type="InterPro" id="IPR007751">
    <property type="entry name" value="DUF676_lipase-like"/>
</dbReference>
<feature type="compositionally biased region" description="Basic and acidic residues" evidence="3">
    <location>
        <begin position="358"/>
        <end position="373"/>
    </location>
</feature>
<evidence type="ECO:0000256" key="2">
    <source>
        <dbReference type="ARBA" id="ARBA00022963"/>
    </source>
</evidence>
<feature type="compositionally biased region" description="Polar residues" evidence="3">
    <location>
        <begin position="840"/>
        <end position="863"/>
    </location>
</feature>
<feature type="compositionally biased region" description="Basic and acidic residues" evidence="3">
    <location>
        <begin position="618"/>
        <end position="628"/>
    </location>
</feature>
<sequence length="1280" mass="140070">MLLQPRSYHLLQRPDRHDQEQPLSGPSPFAFWQQTQRIVWERRELRNARKMLLLHQAGSVKVGEVIRYTLTYTPSSDRILPTPQHLHLKVKNTSAIPLRAAWLHGPYVLHVAAYPSTFNPHKKVTEEEKERYGVPDYEPMLKAGGSWSTKLTVPSNIRETGADLGRRRQSAEQGDAPQSMTWIIEIHSQILFSATASVNFEVLIGRDERSLDLGFAAVAGHGQGAPGRIAEQQASEKERRKARRAGNVQTAGVYSKAVRLVVEDTETLWDKPALPGLDEDVAQRRERHRSTDEQRKSTQQDARPNESKKPAKKKKKIHLVVLTHGLHSNVGADMLFLKESIDATVAQARLDAKKRKEGYRQQEADRKKREKEASAATSNHATEGRDHAEGEGIAEDHHDTSTAPLSGGQEELDGSDGANQDSESDDEEETIVRGFKGNAVRTEKGIQYLGKRLAKYILRFTYPDQPFLPVKKPLTRQFTDSFKSDADKAKRDGLPSHNGSSVHHPDPDEAAEELPYTFTSISFVGHSLGGLIQTYAIAYIHKHSPDFFKHIQPVNFITMASPMLGLSNENPLYVKFALDFGLVGRTGQDLGLAFRPTTFARGGWNAVIGGLGGAGQKDNQRTEGEDPSSKPLLRILPTGPAHQVLRMFRNRTLYSNVVNDGIVPLRTSCLLFLDWRGLGKVEKARRENGLIGTVAEWGWAELTGTNSTSVAPNVIAERGSGDDEGEGEEARRVRSGEGESVPQPAVDETAEDSKKINNRLSWQGDASQELRRSLSSQGGQLAKAGSGTSGSNSNAGQQQEKGVIDTVLDWFRPSPAPPKQPAPQSTSKKTQHALRRGQTMPPTDSDSQTSNGGASRGTTTNPTMRPHLASHATGQVQPHAKRPAATKGESFINSETGEMQAPPKTSIFESAGDILHPPLPSKQWITDPSSRFRTIFHDRVYHPEDIPPPPAKRPASKLGRNFSSDALSTKSTGGGSQTSGFSGSGASAHSSNAADAGSMKVEEKIARAYHKDLTWRKVLVRLEPDAHNNMIVRRMFANAYGWPVVKHLCDTHFADTYFARTRDESEPGIERAQPLGKPIPDTGEEVDDQTAKTVDSIHGRSKSEMREARDELAALPTAKDGFDGTHSPAGRRAVRNVDSGVWDDSYFEGDEDDDSDVDERNIVQKLINPNGGLKQPEPSYQRPESKNSSVRTPGTPTKARYADGHRGLTPSSPTTSNPKSPVESEGPVKSTFEAALMEGQPKASPVMRKDQYVEDPGSLGDGSGTGNGAGEQASRSGNGN</sequence>
<proteinExistence type="inferred from homology"/>
<dbReference type="GO" id="GO:0047372">
    <property type="term" value="F:monoacylglycerol lipase activity"/>
    <property type="evidence" value="ECO:0007669"/>
    <property type="project" value="TreeGrafter"/>
</dbReference>
<accession>A0A3M7CZ74</accession>
<dbReference type="PANTHER" id="PTHR12482:SF62">
    <property type="entry name" value="LIPASE ROG1-RELATED"/>
    <property type="match status" value="1"/>
</dbReference>
<feature type="compositionally biased region" description="Polar residues" evidence="3">
    <location>
        <begin position="1186"/>
        <end position="1195"/>
    </location>
</feature>
<organism evidence="5 6">
    <name type="scientific">Hortaea werneckii</name>
    <name type="common">Black yeast</name>
    <name type="synonym">Cladosporium werneckii</name>
    <dbReference type="NCBI Taxonomy" id="91943"/>
    <lineage>
        <taxon>Eukaryota</taxon>
        <taxon>Fungi</taxon>
        <taxon>Dikarya</taxon>
        <taxon>Ascomycota</taxon>
        <taxon>Pezizomycotina</taxon>
        <taxon>Dothideomycetes</taxon>
        <taxon>Dothideomycetidae</taxon>
        <taxon>Mycosphaerellales</taxon>
        <taxon>Teratosphaeriaceae</taxon>
        <taxon>Hortaea</taxon>
    </lineage>
</organism>
<feature type="compositionally biased region" description="Low complexity" evidence="3">
    <location>
        <begin position="1209"/>
        <end position="1221"/>
    </location>
</feature>
<feature type="compositionally biased region" description="Basic and acidic residues" evidence="3">
    <location>
        <begin position="1095"/>
        <end position="1112"/>
    </location>
</feature>
<dbReference type="VEuPathDB" id="FungiDB:BTJ68_01974"/>
<feature type="compositionally biased region" description="Basic and acidic residues" evidence="3">
    <location>
        <begin position="281"/>
        <end position="309"/>
    </location>
</feature>
<keyword evidence="2" id="KW-0442">Lipid degradation</keyword>
<feature type="domain" description="DUF676" evidence="4">
    <location>
        <begin position="520"/>
        <end position="667"/>
    </location>
</feature>
<feature type="region of interest" description="Disordered" evidence="3">
    <location>
        <begin position="1166"/>
        <end position="1280"/>
    </location>
</feature>
<feature type="compositionally biased region" description="Low complexity" evidence="3">
    <location>
        <begin position="784"/>
        <end position="796"/>
    </location>
</feature>
<name>A0A3M7CZ74_HORWE</name>
<feature type="region of interest" description="Disordered" evidence="3">
    <location>
        <begin position="710"/>
        <end position="886"/>
    </location>
</feature>
<dbReference type="InterPro" id="IPR044294">
    <property type="entry name" value="Lipase-like"/>
</dbReference>
<feature type="region of interest" description="Disordered" evidence="3">
    <location>
        <begin position="351"/>
        <end position="436"/>
    </location>
</feature>
<dbReference type="Gene3D" id="3.40.50.1820">
    <property type="entry name" value="alpha/beta hydrolase"/>
    <property type="match status" value="1"/>
</dbReference>
<feature type="compositionally biased region" description="Basic and acidic residues" evidence="3">
    <location>
        <begin position="484"/>
        <end position="494"/>
    </location>
</feature>
<evidence type="ECO:0000313" key="5">
    <source>
        <dbReference type="EMBL" id="RMY57292.1"/>
    </source>
</evidence>
<dbReference type="AlphaFoldDB" id="A0A3M7CZ74"/>
<gene>
    <name evidence="5" type="ORF">D0865_03188</name>
</gene>
<dbReference type="Pfam" id="PF05057">
    <property type="entry name" value="DUF676"/>
    <property type="match status" value="2"/>
</dbReference>
<dbReference type="GO" id="GO:0016042">
    <property type="term" value="P:lipid catabolic process"/>
    <property type="evidence" value="ECO:0007669"/>
    <property type="project" value="UniProtKB-KW"/>
</dbReference>
<feature type="compositionally biased region" description="Low complexity" evidence="3">
    <location>
        <begin position="978"/>
        <end position="996"/>
    </location>
</feature>
<dbReference type="PANTHER" id="PTHR12482">
    <property type="entry name" value="LIPASE ROG1-RELATED-RELATED"/>
    <property type="match status" value="1"/>
</dbReference>
<feature type="compositionally biased region" description="Basic and acidic residues" evidence="3">
    <location>
        <begin position="382"/>
        <end position="400"/>
    </location>
</feature>
<feature type="region of interest" description="Disordered" evidence="3">
    <location>
        <begin position="940"/>
        <end position="996"/>
    </location>
</feature>
<keyword evidence="2" id="KW-0443">Lipid metabolism</keyword>
<evidence type="ECO:0000256" key="3">
    <source>
        <dbReference type="SAM" id="MobiDB-lite"/>
    </source>
</evidence>
<dbReference type="OrthoDB" id="5368485at2759"/>
<feature type="region of interest" description="Disordered" evidence="3">
    <location>
        <begin position="272"/>
        <end position="316"/>
    </location>
</feature>
<protein>
    <recommendedName>
        <fullName evidence="4">DUF676 domain-containing protein</fullName>
    </recommendedName>
</protein>
<reference evidence="5 6" key="1">
    <citation type="journal article" date="2018" name="BMC Genomics">
        <title>Genomic evidence for intraspecific hybridization in a clonal and extremely halotolerant yeast.</title>
        <authorList>
            <person name="Gostincar C."/>
            <person name="Stajich J.E."/>
            <person name="Zupancic J."/>
            <person name="Zalar P."/>
            <person name="Gunde-Cimerman N."/>
        </authorList>
    </citation>
    <scope>NUCLEOTIDE SEQUENCE [LARGE SCALE GENOMIC DNA]</scope>
    <source>
        <strain evidence="5 6">EXF-151</strain>
    </source>
</reference>
<evidence type="ECO:0000256" key="1">
    <source>
        <dbReference type="ARBA" id="ARBA00007920"/>
    </source>
</evidence>
<comment type="caution">
    <text evidence="5">The sequence shown here is derived from an EMBL/GenBank/DDBJ whole genome shotgun (WGS) entry which is preliminary data.</text>
</comment>
<evidence type="ECO:0000259" key="4">
    <source>
        <dbReference type="Pfam" id="PF05057"/>
    </source>
</evidence>
<evidence type="ECO:0000313" key="6">
    <source>
        <dbReference type="Proteomes" id="UP000270230"/>
    </source>
</evidence>
<feature type="compositionally biased region" description="Gly residues" evidence="3">
    <location>
        <begin position="1259"/>
        <end position="1269"/>
    </location>
</feature>
<feature type="compositionally biased region" description="Basic and acidic residues" evidence="3">
    <location>
        <begin position="728"/>
        <end position="737"/>
    </location>
</feature>
<dbReference type="EMBL" id="QWIN01000173">
    <property type="protein sequence ID" value="RMY57292.1"/>
    <property type="molecule type" value="Genomic_DNA"/>
</dbReference>
<feature type="region of interest" description="Disordered" evidence="3">
    <location>
        <begin position="1064"/>
        <end position="1136"/>
    </location>
</feature>
<feature type="domain" description="DUF676" evidence="4">
    <location>
        <begin position="314"/>
        <end position="354"/>
    </location>
</feature>